<comment type="similarity">
    <text evidence="1">Belongs to the ice-binding protein family.</text>
</comment>
<keyword evidence="5" id="KW-1185">Reference proteome</keyword>
<accession>A0A0C9T819</accession>
<dbReference type="HOGENOM" id="CLU_689107_0_0_1"/>
<evidence type="ECO:0008006" key="6">
    <source>
        <dbReference type="Google" id="ProtNLM"/>
    </source>
</evidence>
<proteinExistence type="inferred from homology"/>
<dbReference type="OrthoDB" id="10264374at2759"/>
<organism evidence="4 5">
    <name type="scientific">Plicaturopsis crispa FD-325 SS-3</name>
    <dbReference type="NCBI Taxonomy" id="944288"/>
    <lineage>
        <taxon>Eukaryota</taxon>
        <taxon>Fungi</taxon>
        <taxon>Dikarya</taxon>
        <taxon>Basidiomycota</taxon>
        <taxon>Agaricomycotina</taxon>
        <taxon>Agaricomycetes</taxon>
        <taxon>Agaricomycetidae</taxon>
        <taxon>Amylocorticiales</taxon>
        <taxon>Amylocorticiaceae</taxon>
        <taxon>Plicatura</taxon>
        <taxon>Plicaturopsis crispa</taxon>
    </lineage>
</organism>
<feature type="compositionally biased region" description="Gly residues" evidence="3">
    <location>
        <begin position="328"/>
        <end position="350"/>
    </location>
</feature>
<feature type="region of interest" description="Disordered" evidence="3">
    <location>
        <begin position="328"/>
        <end position="356"/>
    </location>
</feature>
<dbReference type="EMBL" id="KN832571">
    <property type="protein sequence ID" value="KII84298.1"/>
    <property type="molecule type" value="Genomic_DNA"/>
</dbReference>
<protein>
    <recommendedName>
        <fullName evidence="6">Antifreeze protein</fullName>
    </recommendedName>
</protein>
<feature type="region of interest" description="Disordered" evidence="3">
    <location>
        <begin position="279"/>
        <end position="306"/>
    </location>
</feature>
<evidence type="ECO:0000256" key="3">
    <source>
        <dbReference type="SAM" id="MobiDB-lite"/>
    </source>
</evidence>
<gene>
    <name evidence="4" type="ORF">PLICRDRAFT_671098</name>
</gene>
<evidence type="ECO:0000313" key="5">
    <source>
        <dbReference type="Proteomes" id="UP000053263"/>
    </source>
</evidence>
<sequence length="400" mass="38961">MKDLIYALVSALTLVEASSHQPRRFFPYGHKLFSRANDAVVVNLGTAINYSILTKSGISSVAPSQIQGNIAVSPIASTAITGFALMMDASGTFSTSTQVSGRVYAADYTPPTPATLTTAVNDMQAAYNQAAAETPVDFSEFQAGALGGATLVPGIYKFSTGVNIATDVTLTGTCNDVYVFQIAGALTQAAATNVILTGTLLASRIFWQTATGATIGAGASFQGTILSAAAVTIQTGAAVTGRVYGQANVALQQAMVRVPPAFDAATCAAATTTATTATTATATGGGSTTGGGGGTTGGGGGTTAGGTAGTTAGGTAGTTAGGTAGGGTTAGGVTAGPDGGTTAGAGGTGVGDTTATFGNGPAPQLVTGPSVAGVSLEPFFLRVFVCIVSPVRVLTDDVVF</sequence>
<name>A0A0C9T819_PLICR</name>
<evidence type="ECO:0000256" key="2">
    <source>
        <dbReference type="ARBA" id="ARBA00022729"/>
    </source>
</evidence>
<dbReference type="Proteomes" id="UP000053263">
    <property type="component" value="Unassembled WGS sequence"/>
</dbReference>
<dbReference type="InterPro" id="IPR021884">
    <property type="entry name" value="Ice-bd_prot"/>
</dbReference>
<reference evidence="4 5" key="1">
    <citation type="submission" date="2014-06" db="EMBL/GenBank/DDBJ databases">
        <title>Evolutionary Origins and Diversification of the Mycorrhizal Mutualists.</title>
        <authorList>
            <consortium name="DOE Joint Genome Institute"/>
            <consortium name="Mycorrhizal Genomics Consortium"/>
            <person name="Kohler A."/>
            <person name="Kuo A."/>
            <person name="Nagy L.G."/>
            <person name="Floudas D."/>
            <person name="Copeland A."/>
            <person name="Barry K.W."/>
            <person name="Cichocki N."/>
            <person name="Veneault-Fourrey C."/>
            <person name="LaButti K."/>
            <person name="Lindquist E.A."/>
            <person name="Lipzen A."/>
            <person name="Lundell T."/>
            <person name="Morin E."/>
            <person name="Murat C."/>
            <person name="Riley R."/>
            <person name="Ohm R."/>
            <person name="Sun H."/>
            <person name="Tunlid A."/>
            <person name="Henrissat B."/>
            <person name="Grigoriev I.V."/>
            <person name="Hibbett D.S."/>
            <person name="Martin F."/>
        </authorList>
    </citation>
    <scope>NUCLEOTIDE SEQUENCE [LARGE SCALE GENOMIC DNA]</scope>
    <source>
        <strain evidence="4 5">FD-325 SS-3</strain>
    </source>
</reference>
<dbReference type="Pfam" id="PF11999">
    <property type="entry name" value="Ice_binding"/>
    <property type="match status" value="1"/>
</dbReference>
<feature type="compositionally biased region" description="Gly residues" evidence="3">
    <location>
        <begin position="283"/>
        <end position="306"/>
    </location>
</feature>
<evidence type="ECO:0000313" key="4">
    <source>
        <dbReference type="EMBL" id="KII84298.1"/>
    </source>
</evidence>
<keyword evidence="2" id="KW-0732">Signal</keyword>
<evidence type="ECO:0000256" key="1">
    <source>
        <dbReference type="ARBA" id="ARBA00005445"/>
    </source>
</evidence>
<dbReference type="AlphaFoldDB" id="A0A0C9T819"/>